<name>A0ABW5FCA5_9BACL</name>
<reference evidence="6" key="1">
    <citation type="journal article" date="2019" name="Int. J. Syst. Evol. Microbiol.">
        <title>The Global Catalogue of Microorganisms (GCM) 10K type strain sequencing project: providing services to taxonomists for standard genome sequencing and annotation.</title>
        <authorList>
            <consortium name="The Broad Institute Genomics Platform"/>
            <consortium name="The Broad Institute Genome Sequencing Center for Infectious Disease"/>
            <person name="Wu L."/>
            <person name="Ma J."/>
        </authorList>
    </citation>
    <scope>NUCLEOTIDE SEQUENCE [LARGE SCALE GENOMIC DNA]</scope>
    <source>
        <strain evidence="6">CCM 8725</strain>
    </source>
</reference>
<keyword evidence="2" id="KW-0238">DNA-binding</keyword>
<evidence type="ECO:0000256" key="2">
    <source>
        <dbReference type="ARBA" id="ARBA00023125"/>
    </source>
</evidence>
<dbReference type="SMART" id="SM00347">
    <property type="entry name" value="HTH_MARR"/>
    <property type="match status" value="1"/>
</dbReference>
<dbReference type="PANTHER" id="PTHR42756">
    <property type="entry name" value="TRANSCRIPTIONAL REGULATOR, MARR"/>
    <property type="match status" value="1"/>
</dbReference>
<dbReference type="PRINTS" id="PR00598">
    <property type="entry name" value="HTHMARR"/>
</dbReference>
<feature type="domain" description="HTH marR-type" evidence="4">
    <location>
        <begin position="13"/>
        <end position="146"/>
    </location>
</feature>
<dbReference type="PANTHER" id="PTHR42756:SF1">
    <property type="entry name" value="TRANSCRIPTIONAL REPRESSOR OF EMRAB OPERON"/>
    <property type="match status" value="1"/>
</dbReference>
<keyword evidence="3" id="KW-0804">Transcription</keyword>
<evidence type="ECO:0000259" key="4">
    <source>
        <dbReference type="PROSITE" id="PS50995"/>
    </source>
</evidence>
<evidence type="ECO:0000256" key="1">
    <source>
        <dbReference type="ARBA" id="ARBA00023015"/>
    </source>
</evidence>
<gene>
    <name evidence="5" type="ORF">ACFSX3_15705</name>
</gene>
<dbReference type="Proteomes" id="UP001597448">
    <property type="component" value="Unassembled WGS sequence"/>
</dbReference>
<dbReference type="Pfam" id="PF01047">
    <property type="entry name" value="MarR"/>
    <property type="match status" value="1"/>
</dbReference>
<dbReference type="InterPro" id="IPR036390">
    <property type="entry name" value="WH_DNA-bd_sf"/>
</dbReference>
<dbReference type="PROSITE" id="PS50995">
    <property type="entry name" value="HTH_MARR_2"/>
    <property type="match status" value="1"/>
</dbReference>
<dbReference type="RefSeq" id="WP_379256223.1">
    <property type="nucleotide sequence ID" value="NZ_JBHSVQ010000001.1"/>
</dbReference>
<dbReference type="SUPFAM" id="SSF46785">
    <property type="entry name" value="Winged helix' DNA-binding domain"/>
    <property type="match status" value="1"/>
</dbReference>
<protein>
    <submittedName>
        <fullName evidence="5">MarR family winged helix-turn-helix transcriptional regulator</fullName>
    </submittedName>
</protein>
<evidence type="ECO:0000256" key="3">
    <source>
        <dbReference type="ARBA" id="ARBA00023163"/>
    </source>
</evidence>
<organism evidence="5 6">
    <name type="scientific">Paenibacillus rhizoplanae</name>
    <dbReference type="NCBI Taxonomy" id="1917181"/>
    <lineage>
        <taxon>Bacteria</taxon>
        <taxon>Bacillati</taxon>
        <taxon>Bacillota</taxon>
        <taxon>Bacilli</taxon>
        <taxon>Bacillales</taxon>
        <taxon>Paenibacillaceae</taxon>
        <taxon>Paenibacillus</taxon>
    </lineage>
</organism>
<dbReference type="EMBL" id="JBHUKY010000025">
    <property type="protein sequence ID" value="MFD2411337.1"/>
    <property type="molecule type" value="Genomic_DNA"/>
</dbReference>
<comment type="caution">
    <text evidence="5">The sequence shown here is derived from an EMBL/GenBank/DDBJ whole genome shotgun (WGS) entry which is preliminary data.</text>
</comment>
<sequence length="155" mass="17619">MTINKEPVSEPVREPIGKLISHLHRQNQKILAKELLPYGIGSGGQHSFLKLVLSHPGITQDQMTSRIKCDKATTTRSVKHLEASGYIERRTDPTDRRSFLLYPTPQALDFAPVFQTLLDDFNRELSMDLTERELDTLIDLLHKVTRNSDRLNGQG</sequence>
<dbReference type="InterPro" id="IPR000835">
    <property type="entry name" value="HTH_MarR-typ"/>
</dbReference>
<proteinExistence type="predicted"/>
<accession>A0ABW5FCA5</accession>
<dbReference type="InterPro" id="IPR036388">
    <property type="entry name" value="WH-like_DNA-bd_sf"/>
</dbReference>
<keyword evidence="1" id="KW-0805">Transcription regulation</keyword>
<dbReference type="Gene3D" id="1.10.10.10">
    <property type="entry name" value="Winged helix-like DNA-binding domain superfamily/Winged helix DNA-binding domain"/>
    <property type="match status" value="1"/>
</dbReference>
<evidence type="ECO:0000313" key="5">
    <source>
        <dbReference type="EMBL" id="MFD2411337.1"/>
    </source>
</evidence>
<keyword evidence="6" id="KW-1185">Reference proteome</keyword>
<evidence type="ECO:0000313" key="6">
    <source>
        <dbReference type="Proteomes" id="UP001597448"/>
    </source>
</evidence>